<comment type="caution">
    <text evidence="13">The sequence shown here is derived from an EMBL/GenBank/DDBJ whole genome shotgun (WGS) entry which is preliminary data.</text>
</comment>
<dbReference type="Pfam" id="PF00069">
    <property type="entry name" value="Pkinase"/>
    <property type="match status" value="1"/>
</dbReference>
<keyword evidence="5" id="KW-0418">Kinase</keyword>
<feature type="domain" description="Protein kinase" evidence="12">
    <location>
        <begin position="638"/>
        <end position="901"/>
    </location>
</feature>
<evidence type="ECO:0000256" key="4">
    <source>
        <dbReference type="ARBA" id="ARBA00022741"/>
    </source>
</evidence>
<comment type="catalytic activity">
    <reaction evidence="7">
        <text>L-threonyl-[protein] + ATP = O-phospho-L-threonyl-[protein] + ADP + H(+)</text>
        <dbReference type="Rhea" id="RHEA:46608"/>
        <dbReference type="Rhea" id="RHEA-COMP:11060"/>
        <dbReference type="Rhea" id="RHEA-COMP:11605"/>
        <dbReference type="ChEBI" id="CHEBI:15378"/>
        <dbReference type="ChEBI" id="CHEBI:30013"/>
        <dbReference type="ChEBI" id="CHEBI:30616"/>
        <dbReference type="ChEBI" id="CHEBI:61977"/>
        <dbReference type="ChEBI" id="CHEBI:456216"/>
        <dbReference type="EC" id="2.7.11.25"/>
    </reaction>
</comment>
<evidence type="ECO:0000256" key="5">
    <source>
        <dbReference type="ARBA" id="ARBA00022777"/>
    </source>
</evidence>
<accession>A0AAW1PTZ3</accession>
<evidence type="ECO:0000256" key="9">
    <source>
        <dbReference type="PROSITE-ProRule" id="PRU00023"/>
    </source>
</evidence>
<feature type="compositionally biased region" description="Polar residues" evidence="11">
    <location>
        <begin position="390"/>
        <end position="410"/>
    </location>
</feature>
<dbReference type="GO" id="GO:0005524">
    <property type="term" value="F:ATP binding"/>
    <property type="evidence" value="ECO:0007669"/>
    <property type="project" value="UniProtKB-UniRule"/>
</dbReference>
<comment type="catalytic activity">
    <reaction evidence="8">
        <text>L-seryl-[protein] + ATP = O-phospho-L-seryl-[protein] + ADP + H(+)</text>
        <dbReference type="Rhea" id="RHEA:17989"/>
        <dbReference type="Rhea" id="RHEA-COMP:9863"/>
        <dbReference type="Rhea" id="RHEA-COMP:11604"/>
        <dbReference type="ChEBI" id="CHEBI:15378"/>
        <dbReference type="ChEBI" id="CHEBI:29999"/>
        <dbReference type="ChEBI" id="CHEBI:30616"/>
        <dbReference type="ChEBI" id="CHEBI:83421"/>
        <dbReference type="ChEBI" id="CHEBI:456216"/>
        <dbReference type="EC" id="2.7.11.25"/>
    </reaction>
</comment>
<dbReference type="PROSITE" id="PS00107">
    <property type="entry name" value="PROTEIN_KINASE_ATP"/>
    <property type="match status" value="1"/>
</dbReference>
<evidence type="ECO:0000256" key="11">
    <source>
        <dbReference type="SAM" id="MobiDB-lite"/>
    </source>
</evidence>
<evidence type="ECO:0000259" key="12">
    <source>
        <dbReference type="PROSITE" id="PS50011"/>
    </source>
</evidence>
<sequence>MDNQLRSKLSPRPADYFLGARDSVRDSSHPGNFKIQAVGALHRKVAGGIERSSVRDPDNLGLRGSSLVPQGRGGQERRDSFQLHQHQQSDSDSDGSPLRAPRYQPSGHHPDGLRSKMLTGLSRNGSSLLPTPLPPTGPPGRGRSSPIAQQQGRTVGRTNSQTCDVQRKPSFTTRYGVPFGSEGNPSRGRSPDASSGCPSSLPEPTTPVDMLVEAVRSKENSRLVQVVQQLRDLDSGEVLGINDCHELTGRTPLHEAVALARLSSVQLLLNYGANPNVCHPTRGPPILHAAAWAEDQLIAILLKNGADINAEDCTGQTALHCACAAGHASSTQLLLESSPSPRAAASGLRLAPGADSGSSFSGAQRPPSGRERRRMSGVCLADILEAVQEDSSIAQHQPTPSQVTTNQQAQPADDNHSPMSRAGSQVAMSPQPTHNPRTTISKAENSVPASDSWRQPSSADVERSESSNQQVRRRTRQSLGDSETGLRNTRQPGGESPDNGPLYDLDGPRRPLLPGPRSNVEGAGRAGAAARDAAVPLLVLDHSPPSTPGTARSGGSGTLVSPSPGSGTLRSPSPRTPKTPLWRVGLSPRPGSGRSPAAAIDTVEHITKAMGTPRQGLEMRANQLFHQSVEVETGDVHWTKGELLGEGAYGKVFVGLNQQNGELMAVKEMILAGTKNSPEQRVQLESLEREISLYRNIQHRHVVGYIAAHMDFEASKLYIFLEYVPGGSIATMLERFGAFSEQLVANYTRQLLLGLEYLHGCKVIHRDVKGANVLVTRDGRVKLADFGASKAYHETTVTDGMKSIRGSVYWMAPEMLKGVGYGRRADIWSVGCTVIEMLTGKHPWPDLDNHWSAMFAIAKTESGPPLPDNISDDCRDFLQRCLKHDPRERPTATELLQHAFGNLSDGTTPQKLLSLPADFQERLTCLGGEKAALKKIKAKENKAKANPKLAADNKASADAKRARRAESGSSKTFK</sequence>
<feature type="repeat" description="ANK" evidence="9">
    <location>
        <begin position="314"/>
        <end position="346"/>
    </location>
</feature>
<dbReference type="EMBL" id="JALJOR010000008">
    <property type="protein sequence ID" value="KAK9812976.1"/>
    <property type="molecule type" value="Genomic_DNA"/>
</dbReference>
<feature type="compositionally biased region" description="Low complexity" evidence="11">
    <location>
        <begin position="501"/>
        <end position="534"/>
    </location>
</feature>
<evidence type="ECO:0000256" key="7">
    <source>
        <dbReference type="ARBA" id="ARBA00047559"/>
    </source>
</evidence>
<feature type="compositionally biased region" description="Low complexity" evidence="11">
    <location>
        <begin position="944"/>
        <end position="954"/>
    </location>
</feature>
<dbReference type="GO" id="GO:0004709">
    <property type="term" value="F:MAP kinase kinase kinase activity"/>
    <property type="evidence" value="ECO:0007669"/>
    <property type="project" value="UniProtKB-EC"/>
</dbReference>
<protein>
    <recommendedName>
        <fullName evidence="2">mitogen-activated protein kinase kinase kinase</fullName>
        <ecNumber evidence="2">2.7.11.25</ecNumber>
    </recommendedName>
</protein>
<keyword evidence="14" id="KW-1185">Reference proteome</keyword>
<keyword evidence="6 10" id="KW-0067">ATP-binding</keyword>
<dbReference type="SMART" id="SM00248">
    <property type="entry name" value="ANK"/>
    <property type="match status" value="3"/>
</dbReference>
<reference evidence="13 14" key="1">
    <citation type="journal article" date="2024" name="Nat. Commun.">
        <title>Phylogenomics reveals the evolutionary origins of lichenization in chlorophyte algae.</title>
        <authorList>
            <person name="Puginier C."/>
            <person name="Libourel C."/>
            <person name="Otte J."/>
            <person name="Skaloud P."/>
            <person name="Haon M."/>
            <person name="Grisel S."/>
            <person name="Petersen M."/>
            <person name="Berrin J.G."/>
            <person name="Delaux P.M."/>
            <person name="Dal Grande F."/>
            <person name="Keller J."/>
        </authorList>
    </citation>
    <scope>NUCLEOTIDE SEQUENCE [LARGE SCALE GENOMIC DNA]</scope>
    <source>
        <strain evidence="13 14">SAG 2043</strain>
    </source>
</reference>
<dbReference type="InterPro" id="IPR017441">
    <property type="entry name" value="Protein_kinase_ATP_BS"/>
</dbReference>
<dbReference type="Gene3D" id="1.25.40.20">
    <property type="entry name" value="Ankyrin repeat-containing domain"/>
    <property type="match status" value="1"/>
</dbReference>
<evidence type="ECO:0000256" key="6">
    <source>
        <dbReference type="ARBA" id="ARBA00022840"/>
    </source>
</evidence>
<evidence type="ECO:0000313" key="14">
    <source>
        <dbReference type="Proteomes" id="UP001489004"/>
    </source>
</evidence>
<evidence type="ECO:0000256" key="10">
    <source>
        <dbReference type="PROSITE-ProRule" id="PRU10141"/>
    </source>
</evidence>
<feature type="region of interest" description="Disordered" evidence="11">
    <location>
        <begin position="334"/>
        <end position="373"/>
    </location>
</feature>
<dbReference type="PROSITE" id="PS50088">
    <property type="entry name" value="ANK_REPEAT"/>
    <property type="match status" value="2"/>
</dbReference>
<dbReference type="PROSITE" id="PS50297">
    <property type="entry name" value="ANK_REP_REGION"/>
    <property type="match status" value="1"/>
</dbReference>
<dbReference type="SUPFAM" id="SSF56112">
    <property type="entry name" value="Protein kinase-like (PK-like)"/>
    <property type="match status" value="1"/>
</dbReference>
<feature type="region of interest" description="Disordered" evidence="11">
    <location>
        <begin position="49"/>
        <end position="206"/>
    </location>
</feature>
<dbReference type="EC" id="2.7.11.25" evidence="2"/>
<evidence type="ECO:0000256" key="2">
    <source>
        <dbReference type="ARBA" id="ARBA00012406"/>
    </source>
</evidence>
<feature type="compositionally biased region" description="Polar residues" evidence="11">
    <location>
        <begin position="558"/>
        <end position="573"/>
    </location>
</feature>
<keyword evidence="3" id="KW-0808">Transferase</keyword>
<dbReference type="PANTHER" id="PTHR48016:SF56">
    <property type="entry name" value="MAPKK KINASE"/>
    <property type="match status" value="1"/>
</dbReference>
<feature type="compositionally biased region" description="Polar residues" evidence="11">
    <location>
        <begin position="147"/>
        <end position="173"/>
    </location>
</feature>
<dbReference type="PROSITE" id="PS00108">
    <property type="entry name" value="PROTEIN_KINASE_ST"/>
    <property type="match status" value="1"/>
</dbReference>
<dbReference type="SUPFAM" id="SSF48403">
    <property type="entry name" value="Ankyrin repeat"/>
    <property type="match status" value="1"/>
</dbReference>
<evidence type="ECO:0000256" key="1">
    <source>
        <dbReference type="ARBA" id="ARBA00006529"/>
    </source>
</evidence>
<evidence type="ECO:0000313" key="13">
    <source>
        <dbReference type="EMBL" id="KAK9812976.1"/>
    </source>
</evidence>
<evidence type="ECO:0000256" key="3">
    <source>
        <dbReference type="ARBA" id="ARBA00022679"/>
    </source>
</evidence>
<dbReference type="InterPro" id="IPR011009">
    <property type="entry name" value="Kinase-like_dom_sf"/>
</dbReference>
<gene>
    <name evidence="13" type="ORF">WJX72_006759</name>
</gene>
<dbReference type="Proteomes" id="UP001489004">
    <property type="component" value="Unassembled WGS sequence"/>
</dbReference>
<feature type="region of interest" description="Disordered" evidence="11">
    <location>
        <begin position="1"/>
        <end position="31"/>
    </location>
</feature>
<feature type="region of interest" description="Disordered" evidence="11">
    <location>
        <begin position="390"/>
        <end position="597"/>
    </location>
</feature>
<feature type="repeat" description="ANK" evidence="9">
    <location>
        <begin position="248"/>
        <end position="280"/>
    </location>
</feature>
<dbReference type="AlphaFoldDB" id="A0AAW1PTZ3"/>
<feature type="compositionally biased region" description="Polar residues" evidence="11">
    <location>
        <begin position="422"/>
        <end position="458"/>
    </location>
</feature>
<evidence type="ECO:0000256" key="8">
    <source>
        <dbReference type="ARBA" id="ARBA00048329"/>
    </source>
</evidence>
<dbReference type="InterPro" id="IPR050538">
    <property type="entry name" value="MAP_kinase_kinase_kinase"/>
</dbReference>
<dbReference type="PROSITE" id="PS50011">
    <property type="entry name" value="PROTEIN_KINASE_DOM"/>
    <property type="match status" value="1"/>
</dbReference>
<feature type="binding site" evidence="10">
    <location>
        <position position="667"/>
    </location>
    <ligand>
        <name>ATP</name>
        <dbReference type="ChEBI" id="CHEBI:30616"/>
    </ligand>
</feature>
<organism evidence="13 14">
    <name type="scientific">[Myrmecia] bisecta</name>
    <dbReference type="NCBI Taxonomy" id="41462"/>
    <lineage>
        <taxon>Eukaryota</taxon>
        <taxon>Viridiplantae</taxon>
        <taxon>Chlorophyta</taxon>
        <taxon>core chlorophytes</taxon>
        <taxon>Trebouxiophyceae</taxon>
        <taxon>Trebouxiales</taxon>
        <taxon>Trebouxiaceae</taxon>
        <taxon>Myrmecia</taxon>
    </lineage>
</organism>
<keyword evidence="9" id="KW-0040">ANK repeat</keyword>
<dbReference type="InterPro" id="IPR000719">
    <property type="entry name" value="Prot_kinase_dom"/>
</dbReference>
<feature type="compositionally biased region" description="Basic and acidic residues" evidence="11">
    <location>
        <begin position="955"/>
        <end position="966"/>
    </location>
</feature>
<dbReference type="InterPro" id="IPR002110">
    <property type="entry name" value="Ankyrin_rpt"/>
</dbReference>
<dbReference type="CDD" id="cd06606">
    <property type="entry name" value="STKc_MAPKKK"/>
    <property type="match status" value="1"/>
</dbReference>
<dbReference type="PANTHER" id="PTHR48016">
    <property type="entry name" value="MAP KINASE KINASE KINASE SSK2-RELATED-RELATED"/>
    <property type="match status" value="1"/>
</dbReference>
<feature type="region of interest" description="Disordered" evidence="11">
    <location>
        <begin position="938"/>
        <end position="974"/>
    </location>
</feature>
<proteinExistence type="inferred from homology"/>
<dbReference type="SMART" id="SM00220">
    <property type="entry name" value="S_TKc"/>
    <property type="match status" value="1"/>
</dbReference>
<dbReference type="InterPro" id="IPR036770">
    <property type="entry name" value="Ankyrin_rpt-contain_sf"/>
</dbReference>
<dbReference type="Pfam" id="PF12796">
    <property type="entry name" value="Ank_2"/>
    <property type="match status" value="1"/>
</dbReference>
<comment type="similarity">
    <text evidence="1">Belongs to the protein kinase superfamily. STE Ser/Thr protein kinase family. MAP kinase kinase kinase subfamily.</text>
</comment>
<dbReference type="Gene3D" id="1.10.510.10">
    <property type="entry name" value="Transferase(Phosphotransferase) domain 1"/>
    <property type="match status" value="1"/>
</dbReference>
<keyword evidence="4 10" id="KW-0547">Nucleotide-binding</keyword>
<feature type="compositionally biased region" description="Polar residues" evidence="11">
    <location>
        <begin position="477"/>
        <end position="491"/>
    </location>
</feature>
<dbReference type="InterPro" id="IPR008271">
    <property type="entry name" value="Ser/Thr_kinase_AS"/>
</dbReference>
<name>A0AAW1PTZ3_9CHLO</name>